<evidence type="ECO:0000259" key="14">
    <source>
        <dbReference type="Pfam" id="PF20260"/>
    </source>
</evidence>
<dbReference type="SUPFAM" id="SSF88697">
    <property type="entry name" value="PUA domain-like"/>
    <property type="match status" value="1"/>
</dbReference>
<evidence type="ECO:0000256" key="6">
    <source>
        <dbReference type="ARBA" id="ARBA00022552"/>
    </source>
</evidence>
<dbReference type="InterPro" id="IPR029026">
    <property type="entry name" value="tRNA_m1G_MTases_N"/>
</dbReference>
<comment type="subcellular location">
    <subcellularLocation>
        <location evidence="1 12">Cytoplasm</location>
    </subcellularLocation>
</comment>
<dbReference type="EMBL" id="NVWI01000001">
    <property type="protein sequence ID" value="PCJ43650.1"/>
    <property type="molecule type" value="Genomic_DNA"/>
</dbReference>
<proteinExistence type="inferred from homology"/>
<dbReference type="EC" id="2.1.1.193" evidence="3 12"/>
<evidence type="ECO:0000256" key="8">
    <source>
        <dbReference type="ARBA" id="ARBA00022679"/>
    </source>
</evidence>
<dbReference type="Gene3D" id="3.40.1280.10">
    <property type="match status" value="1"/>
</dbReference>
<dbReference type="PIRSF" id="PIRSF015601">
    <property type="entry name" value="MTase_slr0722"/>
    <property type="match status" value="1"/>
</dbReference>
<evidence type="ECO:0000256" key="1">
    <source>
        <dbReference type="ARBA" id="ARBA00004496"/>
    </source>
</evidence>
<name>A0A2A5CJQ3_9GAMM</name>
<dbReference type="SUPFAM" id="SSF75217">
    <property type="entry name" value="alpha/beta knot"/>
    <property type="match status" value="1"/>
</dbReference>
<dbReference type="InterPro" id="IPR015947">
    <property type="entry name" value="PUA-like_sf"/>
</dbReference>
<comment type="catalytic activity">
    <reaction evidence="11 12">
        <text>uridine(1498) in 16S rRNA + S-adenosyl-L-methionine = N(3)-methyluridine(1498) in 16S rRNA + S-adenosyl-L-homocysteine + H(+)</text>
        <dbReference type="Rhea" id="RHEA:42920"/>
        <dbReference type="Rhea" id="RHEA-COMP:10283"/>
        <dbReference type="Rhea" id="RHEA-COMP:10284"/>
        <dbReference type="ChEBI" id="CHEBI:15378"/>
        <dbReference type="ChEBI" id="CHEBI:57856"/>
        <dbReference type="ChEBI" id="CHEBI:59789"/>
        <dbReference type="ChEBI" id="CHEBI:65315"/>
        <dbReference type="ChEBI" id="CHEBI:74502"/>
        <dbReference type="EC" id="2.1.1.193"/>
    </reaction>
</comment>
<dbReference type="GO" id="GO:0005737">
    <property type="term" value="C:cytoplasm"/>
    <property type="evidence" value="ECO:0007669"/>
    <property type="project" value="UniProtKB-SubCell"/>
</dbReference>
<feature type="domain" description="Ribosomal RNA small subunit methyltransferase E PUA-like" evidence="14">
    <location>
        <begin position="20"/>
        <end position="66"/>
    </location>
</feature>
<accession>A0A2A5CJQ3</accession>
<dbReference type="NCBIfam" id="NF008692">
    <property type="entry name" value="PRK11713.1-5"/>
    <property type="match status" value="1"/>
</dbReference>
<evidence type="ECO:0000256" key="5">
    <source>
        <dbReference type="ARBA" id="ARBA00022490"/>
    </source>
</evidence>
<dbReference type="GO" id="GO:0070042">
    <property type="term" value="F:rRNA (uridine-N3-)-methyltransferase activity"/>
    <property type="evidence" value="ECO:0007669"/>
    <property type="project" value="TreeGrafter"/>
</dbReference>
<dbReference type="CDD" id="cd18084">
    <property type="entry name" value="RsmE-like"/>
    <property type="match status" value="1"/>
</dbReference>
<dbReference type="AlphaFoldDB" id="A0A2A5CJQ3"/>
<comment type="caution">
    <text evidence="15">The sequence shown here is derived from an EMBL/GenBank/DDBJ whole genome shotgun (WGS) entry which is preliminary data.</text>
</comment>
<organism evidence="15 16">
    <name type="scientific">SAR86 cluster bacterium</name>
    <dbReference type="NCBI Taxonomy" id="2030880"/>
    <lineage>
        <taxon>Bacteria</taxon>
        <taxon>Pseudomonadati</taxon>
        <taxon>Pseudomonadota</taxon>
        <taxon>Gammaproteobacteria</taxon>
        <taxon>SAR86 cluster</taxon>
    </lineage>
</organism>
<keyword evidence="8 12" id="KW-0808">Transferase</keyword>
<dbReference type="Pfam" id="PF20260">
    <property type="entry name" value="PUA_4"/>
    <property type="match status" value="1"/>
</dbReference>
<dbReference type="NCBIfam" id="TIGR00046">
    <property type="entry name" value="RsmE family RNA methyltransferase"/>
    <property type="match status" value="1"/>
</dbReference>
<evidence type="ECO:0000256" key="10">
    <source>
        <dbReference type="ARBA" id="ARBA00025699"/>
    </source>
</evidence>
<evidence type="ECO:0000259" key="13">
    <source>
        <dbReference type="Pfam" id="PF04452"/>
    </source>
</evidence>
<dbReference type="Gene3D" id="2.40.240.20">
    <property type="entry name" value="Hypothetical PUA domain-like, domain 1"/>
    <property type="match status" value="1"/>
</dbReference>
<keyword evidence="9 12" id="KW-0949">S-adenosyl-L-methionine</keyword>
<evidence type="ECO:0000256" key="12">
    <source>
        <dbReference type="PIRNR" id="PIRNR015601"/>
    </source>
</evidence>
<dbReference type="GO" id="GO:0070475">
    <property type="term" value="P:rRNA base methylation"/>
    <property type="evidence" value="ECO:0007669"/>
    <property type="project" value="TreeGrafter"/>
</dbReference>
<evidence type="ECO:0000256" key="3">
    <source>
        <dbReference type="ARBA" id="ARBA00012328"/>
    </source>
</evidence>
<dbReference type="InterPro" id="IPR006700">
    <property type="entry name" value="RsmE"/>
</dbReference>
<keyword evidence="7 12" id="KW-0489">Methyltransferase</keyword>
<evidence type="ECO:0000256" key="7">
    <source>
        <dbReference type="ARBA" id="ARBA00022603"/>
    </source>
</evidence>
<sequence>MRISRIYTDQALKLESPVKLDGQQAHYLSKVLRLKANAELILFNGDGYEYKSLITDIDKHSITLEIQEAVTANSESPLHTILGLGLSRGERMDLAIQKSTELGVTEIVPLFTAFSEVKLQGERLQKKLRHWQQITISACEQSGRNCVPIIHQPLELTSWCKSLDCAHKLIFEPGGISSNKALSGHKNITQVALLIGPEGGFSEQELKHAKNTGFEAVRLGPRILRTETAPVVALTSLQLLWGDFAI</sequence>
<gene>
    <name evidence="15" type="ORF">COA71_01900</name>
</gene>
<feature type="domain" description="Ribosomal RNA small subunit methyltransferase E methyltransferase" evidence="13">
    <location>
        <begin position="75"/>
        <end position="238"/>
    </location>
</feature>
<dbReference type="PANTHER" id="PTHR30027">
    <property type="entry name" value="RIBOSOMAL RNA SMALL SUBUNIT METHYLTRANSFERASE E"/>
    <property type="match status" value="1"/>
</dbReference>
<evidence type="ECO:0000256" key="11">
    <source>
        <dbReference type="ARBA" id="ARBA00047944"/>
    </source>
</evidence>
<evidence type="ECO:0000256" key="4">
    <source>
        <dbReference type="ARBA" id="ARBA00013673"/>
    </source>
</evidence>
<dbReference type="Proteomes" id="UP000228987">
    <property type="component" value="Unassembled WGS sequence"/>
</dbReference>
<dbReference type="Pfam" id="PF04452">
    <property type="entry name" value="Methyltrans_RNA"/>
    <property type="match status" value="1"/>
</dbReference>
<comment type="similarity">
    <text evidence="2 12">Belongs to the RNA methyltransferase RsmE family.</text>
</comment>
<dbReference type="InterPro" id="IPR046887">
    <property type="entry name" value="RsmE_PUA-like"/>
</dbReference>
<comment type="function">
    <text evidence="10 12">Specifically methylates the N3 position of the uracil ring of uridine 1498 (m3U1498) in 16S rRNA. Acts on the fully assembled 30S ribosomal subunit.</text>
</comment>
<dbReference type="PANTHER" id="PTHR30027:SF3">
    <property type="entry name" value="16S RRNA (URACIL(1498)-N(3))-METHYLTRANSFERASE"/>
    <property type="match status" value="1"/>
</dbReference>
<evidence type="ECO:0000313" key="16">
    <source>
        <dbReference type="Proteomes" id="UP000228987"/>
    </source>
</evidence>
<dbReference type="InterPro" id="IPR046886">
    <property type="entry name" value="RsmE_MTase_dom"/>
</dbReference>
<evidence type="ECO:0000256" key="9">
    <source>
        <dbReference type="ARBA" id="ARBA00022691"/>
    </source>
</evidence>
<dbReference type="InterPro" id="IPR029028">
    <property type="entry name" value="Alpha/beta_knot_MTases"/>
</dbReference>
<protein>
    <recommendedName>
        <fullName evidence="4 12">Ribosomal RNA small subunit methyltransferase E</fullName>
        <ecNumber evidence="3 12">2.1.1.193</ecNumber>
    </recommendedName>
</protein>
<keyword evidence="5 12" id="KW-0963">Cytoplasm</keyword>
<evidence type="ECO:0000256" key="2">
    <source>
        <dbReference type="ARBA" id="ARBA00005528"/>
    </source>
</evidence>
<keyword evidence="6 12" id="KW-0698">rRNA processing</keyword>
<evidence type="ECO:0000313" key="15">
    <source>
        <dbReference type="EMBL" id="PCJ43650.1"/>
    </source>
</evidence>
<reference evidence="16" key="1">
    <citation type="submission" date="2017-08" db="EMBL/GenBank/DDBJ databases">
        <title>A dynamic microbial community with high functional redundancy inhabits the cold, oxic subseafloor aquifer.</title>
        <authorList>
            <person name="Tully B.J."/>
            <person name="Wheat C.G."/>
            <person name="Glazer B.T."/>
            <person name="Huber J.A."/>
        </authorList>
    </citation>
    <scope>NUCLEOTIDE SEQUENCE [LARGE SCALE GENOMIC DNA]</scope>
</reference>